<dbReference type="InterPro" id="IPR044946">
    <property type="entry name" value="Restrct_endonuc_typeI_TRD_sf"/>
</dbReference>
<evidence type="ECO:0000313" key="3">
    <source>
        <dbReference type="EMBL" id="WVX83682.1"/>
    </source>
</evidence>
<proteinExistence type="predicted"/>
<dbReference type="Proteomes" id="UP001357223">
    <property type="component" value="Chromosome"/>
</dbReference>
<protein>
    <recommendedName>
        <fullName evidence="5">Type I restriction modification DNA specificity domain-containing protein</fullName>
    </recommendedName>
</protein>
<evidence type="ECO:0000313" key="4">
    <source>
        <dbReference type="Proteomes" id="UP001357223"/>
    </source>
</evidence>
<organism evidence="3 4">
    <name type="scientific">Niallia oryzisoli</name>
    <dbReference type="NCBI Taxonomy" id="1737571"/>
    <lineage>
        <taxon>Bacteria</taxon>
        <taxon>Bacillati</taxon>
        <taxon>Bacillota</taxon>
        <taxon>Bacilli</taxon>
        <taxon>Bacillales</taxon>
        <taxon>Bacillaceae</taxon>
        <taxon>Niallia</taxon>
    </lineage>
</organism>
<dbReference type="RefSeq" id="WP_338452559.1">
    <property type="nucleotide sequence ID" value="NZ_CP137640.1"/>
</dbReference>
<gene>
    <name evidence="3" type="ORF">R4Z09_12165</name>
</gene>
<accession>A0ABZ2CJX6</accession>
<sequence length="304" mass="35044">MNIPKPSWYKDNQILISNPQTCGINKDGLEQYKVDPLTGERSKTEIDDQLSESVDEILNRNIKNEHTSYIDVEKVKKSKVLVPQYHDKSTLEQIEKAFTANKDYTLKSLGQLVNEGYITLFSGHGSPSSDQRIGDIPYIKVSDIRAGNININPANMIPEELAKKYWKGDKSNLEAYDLLSPERASKNIGEFSVLMPGQENIVLTKEILIIRSLRKEYIDQFYLLWALSLKLVRNQWDRIILMQTNREDVGERVLEILIPFPNSKKVADDSSEPFRTYYQSIEAARKNLNKSLKNAKYETHFRIE</sequence>
<keyword evidence="2" id="KW-0238">DNA-binding</keyword>
<evidence type="ECO:0008006" key="5">
    <source>
        <dbReference type="Google" id="ProtNLM"/>
    </source>
</evidence>
<evidence type="ECO:0000256" key="2">
    <source>
        <dbReference type="ARBA" id="ARBA00023125"/>
    </source>
</evidence>
<keyword evidence="4" id="KW-1185">Reference proteome</keyword>
<dbReference type="EMBL" id="CP137640">
    <property type="protein sequence ID" value="WVX83682.1"/>
    <property type="molecule type" value="Genomic_DNA"/>
</dbReference>
<dbReference type="SUPFAM" id="SSF116734">
    <property type="entry name" value="DNA methylase specificity domain"/>
    <property type="match status" value="1"/>
</dbReference>
<dbReference type="Gene3D" id="3.90.220.20">
    <property type="entry name" value="DNA methylase specificity domains"/>
    <property type="match status" value="1"/>
</dbReference>
<reference evidence="3 4" key="1">
    <citation type="submission" date="2023-10" db="EMBL/GenBank/DDBJ databases">
        <title>Niallia locisalis sp.nov. isolated from a salt pond sample.</title>
        <authorList>
            <person name="Li X.-J."/>
            <person name="Dong L."/>
        </authorList>
    </citation>
    <scope>NUCLEOTIDE SEQUENCE [LARGE SCALE GENOMIC DNA]</scope>
    <source>
        <strain evidence="3 4">DSM 29761</strain>
    </source>
</reference>
<evidence type="ECO:0000256" key="1">
    <source>
        <dbReference type="ARBA" id="ARBA00022747"/>
    </source>
</evidence>
<keyword evidence="1" id="KW-0680">Restriction system</keyword>
<name>A0ABZ2CJX6_9BACI</name>